<feature type="compositionally biased region" description="Gly residues" evidence="1">
    <location>
        <begin position="90"/>
        <end position="100"/>
    </location>
</feature>
<proteinExistence type="predicted"/>
<accession>A0AA39LSC6</accession>
<name>A0AA39LSC6_9BILA</name>
<feature type="region of interest" description="Disordered" evidence="1">
    <location>
        <begin position="86"/>
        <end position="150"/>
    </location>
</feature>
<dbReference type="AlphaFoldDB" id="A0AA39LSC6"/>
<keyword evidence="2" id="KW-0812">Transmembrane</keyword>
<gene>
    <name evidence="3" type="ORF">QR680_003667</name>
</gene>
<dbReference type="EMBL" id="JAUCMV010000003">
    <property type="protein sequence ID" value="KAK0407912.1"/>
    <property type="molecule type" value="Genomic_DNA"/>
</dbReference>
<dbReference type="Proteomes" id="UP001175271">
    <property type="component" value="Unassembled WGS sequence"/>
</dbReference>
<keyword evidence="4" id="KW-1185">Reference proteome</keyword>
<evidence type="ECO:0000256" key="1">
    <source>
        <dbReference type="SAM" id="MobiDB-lite"/>
    </source>
</evidence>
<feature type="compositionally biased region" description="Basic and acidic residues" evidence="1">
    <location>
        <begin position="109"/>
        <end position="134"/>
    </location>
</feature>
<keyword evidence="2" id="KW-0472">Membrane</keyword>
<evidence type="ECO:0000313" key="4">
    <source>
        <dbReference type="Proteomes" id="UP001175271"/>
    </source>
</evidence>
<feature type="transmembrane region" description="Helical" evidence="2">
    <location>
        <begin position="53"/>
        <end position="76"/>
    </location>
</feature>
<reference evidence="3" key="1">
    <citation type="submission" date="2023-06" db="EMBL/GenBank/DDBJ databases">
        <title>Genomic analysis of the entomopathogenic nematode Steinernema hermaphroditum.</title>
        <authorList>
            <person name="Schwarz E.M."/>
            <person name="Heppert J.K."/>
            <person name="Baniya A."/>
            <person name="Schwartz H.T."/>
            <person name="Tan C.-H."/>
            <person name="Antoshechkin I."/>
            <person name="Sternberg P.W."/>
            <person name="Goodrich-Blair H."/>
            <person name="Dillman A.R."/>
        </authorList>
    </citation>
    <scope>NUCLEOTIDE SEQUENCE</scope>
    <source>
        <strain evidence="3">PS9179</strain>
        <tissue evidence="3">Whole animal</tissue>
    </source>
</reference>
<comment type="caution">
    <text evidence="3">The sequence shown here is derived from an EMBL/GenBank/DDBJ whole genome shotgun (WGS) entry which is preliminary data.</text>
</comment>
<protein>
    <submittedName>
        <fullName evidence="3">Uncharacterized protein</fullName>
    </submittedName>
</protein>
<organism evidence="3 4">
    <name type="scientific">Steinernema hermaphroditum</name>
    <dbReference type="NCBI Taxonomy" id="289476"/>
    <lineage>
        <taxon>Eukaryota</taxon>
        <taxon>Metazoa</taxon>
        <taxon>Ecdysozoa</taxon>
        <taxon>Nematoda</taxon>
        <taxon>Chromadorea</taxon>
        <taxon>Rhabditida</taxon>
        <taxon>Tylenchina</taxon>
        <taxon>Panagrolaimomorpha</taxon>
        <taxon>Strongyloidoidea</taxon>
        <taxon>Steinernematidae</taxon>
        <taxon>Steinernema</taxon>
    </lineage>
</organism>
<evidence type="ECO:0000256" key="2">
    <source>
        <dbReference type="SAM" id="Phobius"/>
    </source>
</evidence>
<sequence length="150" mass="14753">MDRPSLPSTNRMSDNNGKAKNILKAVAIGAAVAGTAAVAIVSAPVVAAAGIPAGAVGLSAGGVASGMASGLIYYFATRVPEFARFAGSAAGPGGAGGDHAGAGANNSVPKKDPGGDTKEKNDKKCETVGPKEELESGSSDDEEEKPKDQK</sequence>
<evidence type="ECO:0000313" key="3">
    <source>
        <dbReference type="EMBL" id="KAK0407912.1"/>
    </source>
</evidence>
<keyword evidence="2" id="KW-1133">Transmembrane helix</keyword>
<feature type="transmembrane region" description="Helical" evidence="2">
    <location>
        <begin position="21"/>
        <end position="47"/>
    </location>
</feature>